<dbReference type="PANTHER" id="PTHR43434:SF13">
    <property type="entry name" value="PHOSPHOGLYCOLATE PHOSPHATASE"/>
    <property type="match status" value="1"/>
</dbReference>
<dbReference type="SUPFAM" id="SSF56784">
    <property type="entry name" value="HAD-like"/>
    <property type="match status" value="1"/>
</dbReference>
<organism evidence="1 2">
    <name type="scientific">Rubritalea halochordaticola</name>
    <dbReference type="NCBI Taxonomy" id="714537"/>
    <lineage>
        <taxon>Bacteria</taxon>
        <taxon>Pseudomonadati</taxon>
        <taxon>Verrucomicrobiota</taxon>
        <taxon>Verrucomicrobiia</taxon>
        <taxon>Verrucomicrobiales</taxon>
        <taxon>Rubritaleaceae</taxon>
        <taxon>Rubritalea</taxon>
    </lineage>
</organism>
<dbReference type="Gene3D" id="3.40.50.1000">
    <property type="entry name" value="HAD superfamily/HAD-like"/>
    <property type="match status" value="1"/>
</dbReference>
<keyword evidence="2" id="KW-1185">Reference proteome</keyword>
<dbReference type="Gene3D" id="1.10.150.240">
    <property type="entry name" value="Putative phosphatase, domain 2"/>
    <property type="match status" value="1"/>
</dbReference>
<dbReference type="InterPro" id="IPR036412">
    <property type="entry name" value="HAD-like_sf"/>
</dbReference>
<dbReference type="InterPro" id="IPR023214">
    <property type="entry name" value="HAD_sf"/>
</dbReference>
<dbReference type="InterPro" id="IPR023198">
    <property type="entry name" value="PGP-like_dom2"/>
</dbReference>
<proteinExistence type="predicted"/>
<protein>
    <submittedName>
        <fullName evidence="1">Uncharacterized protein Rv2232</fullName>
    </submittedName>
</protein>
<dbReference type="SFLD" id="SFLDG01129">
    <property type="entry name" value="C1.5:_HAD__Beta-PGM__Phosphata"/>
    <property type="match status" value="1"/>
</dbReference>
<accession>A0ABP9UUP0</accession>
<dbReference type="Pfam" id="PF13419">
    <property type="entry name" value="HAD_2"/>
    <property type="match status" value="1"/>
</dbReference>
<dbReference type="SFLD" id="SFLDS00003">
    <property type="entry name" value="Haloacid_Dehalogenase"/>
    <property type="match status" value="1"/>
</dbReference>
<sequence>MPLRTIVFDFDGTIADTMEEGRNILNHLSSEYGFKEVEKEHIPSLREMQLNELLKHLGISKLLVPVLISKGTRLLKERIASLPLIEGIGEILPLLREQEIHCGILTSNSEENVNLFLKSHGLEEHFSFVSSTSKLTGKAKHLRSICRTFSCQPEHLLYVGDEVRDIKACKRAGVPIISVSWGFNAKQVLASSAPDYLIDDPAELITAIHDYRNSLM</sequence>
<name>A0ABP9UUP0_9BACT</name>
<comment type="caution">
    <text evidence="1">The sequence shown here is derived from an EMBL/GenBank/DDBJ whole genome shotgun (WGS) entry which is preliminary data.</text>
</comment>
<dbReference type="InterPro" id="IPR006439">
    <property type="entry name" value="HAD-SF_hydro_IA"/>
</dbReference>
<dbReference type="PANTHER" id="PTHR43434">
    <property type="entry name" value="PHOSPHOGLYCOLATE PHOSPHATASE"/>
    <property type="match status" value="1"/>
</dbReference>
<dbReference type="EMBL" id="BAABRL010000001">
    <property type="protein sequence ID" value="GAA5494168.1"/>
    <property type="molecule type" value="Genomic_DNA"/>
</dbReference>
<evidence type="ECO:0000313" key="2">
    <source>
        <dbReference type="Proteomes" id="UP001424741"/>
    </source>
</evidence>
<gene>
    <name evidence="1" type="ORF">Rhal01_00326</name>
</gene>
<evidence type="ECO:0000313" key="1">
    <source>
        <dbReference type="EMBL" id="GAA5494168.1"/>
    </source>
</evidence>
<dbReference type="InterPro" id="IPR050155">
    <property type="entry name" value="HAD-like_hydrolase_sf"/>
</dbReference>
<dbReference type="NCBIfam" id="TIGR01549">
    <property type="entry name" value="HAD-SF-IA-v1"/>
    <property type="match status" value="1"/>
</dbReference>
<dbReference type="RefSeq" id="WP_346187184.1">
    <property type="nucleotide sequence ID" value="NZ_BAABRL010000001.1"/>
</dbReference>
<dbReference type="Proteomes" id="UP001424741">
    <property type="component" value="Unassembled WGS sequence"/>
</dbReference>
<reference evidence="1 2" key="1">
    <citation type="submission" date="2024-02" db="EMBL/GenBank/DDBJ databases">
        <title>Rubritalea halochordaticola NBRC 107102.</title>
        <authorList>
            <person name="Ichikawa N."/>
            <person name="Katano-Makiyama Y."/>
            <person name="Hidaka K."/>
        </authorList>
    </citation>
    <scope>NUCLEOTIDE SEQUENCE [LARGE SCALE GENOMIC DNA]</scope>
    <source>
        <strain evidence="1 2">NBRC 107102</strain>
    </source>
</reference>
<dbReference type="InterPro" id="IPR041492">
    <property type="entry name" value="HAD_2"/>
</dbReference>